<feature type="transmembrane region" description="Helical" evidence="1">
    <location>
        <begin position="190"/>
        <end position="210"/>
    </location>
</feature>
<evidence type="ECO:0000313" key="7">
    <source>
        <dbReference type="Proteomes" id="UP000431913"/>
    </source>
</evidence>
<evidence type="ECO:0000256" key="1">
    <source>
        <dbReference type="SAM" id="Phobius"/>
    </source>
</evidence>
<protein>
    <submittedName>
        <fullName evidence="5">EAL domain-containing protein</fullName>
    </submittedName>
    <submittedName>
        <fullName evidence="4">Histidine kinase</fullName>
    </submittedName>
</protein>
<dbReference type="SUPFAM" id="SSF141868">
    <property type="entry name" value="EAL domain-like"/>
    <property type="match status" value="1"/>
</dbReference>
<comment type="caution">
    <text evidence="4">The sequence shown here is derived from an EMBL/GenBank/DDBJ whole genome shotgun (WGS) entry which is preliminary data.</text>
</comment>
<dbReference type="PROSITE" id="PS50883">
    <property type="entry name" value="EAL"/>
    <property type="match status" value="1"/>
</dbReference>
<evidence type="ECO:0000313" key="5">
    <source>
        <dbReference type="EMBL" id="MST91618.1"/>
    </source>
</evidence>
<dbReference type="CDD" id="cd01948">
    <property type="entry name" value="EAL"/>
    <property type="match status" value="1"/>
</dbReference>
<reference evidence="5 7" key="2">
    <citation type="submission" date="2019-08" db="EMBL/GenBank/DDBJ databases">
        <title>In-depth cultivation of the pig gut microbiome towards novel bacterial diversity and tailored functional studies.</title>
        <authorList>
            <person name="Wylensek D."/>
            <person name="Hitch T.C.A."/>
            <person name="Clavel T."/>
        </authorList>
    </citation>
    <scope>NUCLEOTIDE SEQUENCE [LARGE SCALE GENOMIC DNA]</scope>
    <source>
        <strain evidence="5 7">WCA3-601-WT-6J</strain>
    </source>
</reference>
<reference evidence="4 6" key="1">
    <citation type="submission" date="2015-10" db="EMBL/GenBank/DDBJ databases">
        <title>A novel member of the family Ruminococcaceae isolated from human faeces.</title>
        <authorList>
            <person name="Shkoporov A.N."/>
            <person name="Chaplin A.V."/>
            <person name="Motuzova O.V."/>
            <person name="Kafarskaia L.I."/>
            <person name="Efimov B.A."/>
        </authorList>
    </citation>
    <scope>NUCLEOTIDE SEQUENCE [LARGE SCALE GENOMIC DNA]</scope>
    <source>
        <strain evidence="4 6">668</strain>
    </source>
</reference>
<gene>
    <name evidence="4" type="ORF">ASJ35_13165</name>
    <name evidence="5" type="ORF">FYJ76_06635</name>
</gene>
<evidence type="ECO:0000259" key="2">
    <source>
        <dbReference type="PROSITE" id="PS50883"/>
    </source>
</evidence>
<keyword evidence="1" id="KW-0472">Membrane</keyword>
<dbReference type="PANTHER" id="PTHR33121">
    <property type="entry name" value="CYCLIC DI-GMP PHOSPHODIESTERASE PDEF"/>
    <property type="match status" value="1"/>
</dbReference>
<sequence length="649" mass="72280">MLGFTQLVLCDVEGEGICTDASTHNFSGLPGFEASAAGERGVSFLENQRILYTVPIVYEGSIFGVLAGERDKANMQALIATDGFDGNSVSCIIDRDSNVVISPTNLDFFFALDDLFVANKDPELASAVREMQANMQANVSGVIVFTTPDGVDVIMSYDPLETFDWVLLTILPADIISHDTDAYIQHTFRLSTAVIVLFSLILAVMCGIYYSHRRQLEHIAFVDPVTGGMNNARFQYSCRRVLDGAKPGAFTVVSLNLMDYRLINEIFGPKEGNDTLRHVMQVLGRHIRPDEAAARGEAGHFFLCLHEHREDAVIARLGEIRADVNAFNAQRETPYYLTLLAGAYLVQEPGLDITVMQDRADAARKSKPAENGRCAFYDAGITARMHLEKELVNLLDSSLANRDFKVYYQPKVRLRDGQVASAEALVRWQHPQKGFIYPSDFIPVFERSGDICRLDLYVFEEVCAMLAGRLAQGAPVFPVAVNLSRRHFQTTDFLQRFADIRDQYQIPGGLIELELTESIFFTVGDILNVKEAIRRMHELGFLCSLDDFGAGFSSLGLLKSFMVDSVKLDRSFFLDDSQRAHDVVESIVELARKLGIETVAEGIEAPEQVDFLRSIGCDLVQGYVYARPMPAEELEAWMRARHGGEVTQI</sequence>
<dbReference type="InterPro" id="IPR043128">
    <property type="entry name" value="Rev_trsase/Diguanyl_cyclase"/>
</dbReference>
<dbReference type="Gene3D" id="3.30.450.20">
    <property type="entry name" value="PAS domain"/>
    <property type="match status" value="1"/>
</dbReference>
<dbReference type="Proteomes" id="UP000431913">
    <property type="component" value="Unassembled WGS sequence"/>
</dbReference>
<dbReference type="SMART" id="SM00267">
    <property type="entry name" value="GGDEF"/>
    <property type="match status" value="1"/>
</dbReference>
<dbReference type="GO" id="GO:0016301">
    <property type="term" value="F:kinase activity"/>
    <property type="evidence" value="ECO:0007669"/>
    <property type="project" value="UniProtKB-KW"/>
</dbReference>
<dbReference type="Gene3D" id="3.30.70.270">
    <property type="match status" value="1"/>
</dbReference>
<evidence type="ECO:0000313" key="4">
    <source>
        <dbReference type="EMBL" id="KUE75583.1"/>
    </source>
</evidence>
<dbReference type="SMART" id="SM00052">
    <property type="entry name" value="EAL"/>
    <property type="match status" value="1"/>
</dbReference>
<dbReference type="CDD" id="cd12912">
    <property type="entry name" value="PDC2_MCP_like"/>
    <property type="match status" value="1"/>
</dbReference>
<evidence type="ECO:0000313" key="6">
    <source>
        <dbReference type="Proteomes" id="UP000053433"/>
    </source>
</evidence>
<evidence type="ECO:0000259" key="3">
    <source>
        <dbReference type="PROSITE" id="PS50887"/>
    </source>
</evidence>
<proteinExistence type="predicted"/>
<dbReference type="Gene3D" id="3.20.20.450">
    <property type="entry name" value="EAL domain"/>
    <property type="match status" value="1"/>
</dbReference>
<keyword evidence="1" id="KW-0812">Transmembrane</keyword>
<dbReference type="Pfam" id="PF00563">
    <property type="entry name" value="EAL"/>
    <property type="match status" value="1"/>
</dbReference>
<dbReference type="Pfam" id="PF00990">
    <property type="entry name" value="GGDEF"/>
    <property type="match status" value="1"/>
</dbReference>
<keyword evidence="4" id="KW-0418">Kinase</keyword>
<dbReference type="EMBL" id="VUNJ01000005">
    <property type="protein sequence ID" value="MST91618.1"/>
    <property type="molecule type" value="Genomic_DNA"/>
</dbReference>
<dbReference type="InterPro" id="IPR035919">
    <property type="entry name" value="EAL_sf"/>
</dbReference>
<dbReference type="SUPFAM" id="SSF55073">
    <property type="entry name" value="Nucleotide cyclase"/>
    <property type="match status" value="1"/>
</dbReference>
<dbReference type="PANTHER" id="PTHR33121:SF71">
    <property type="entry name" value="OXYGEN SENSOR PROTEIN DOSP"/>
    <property type="match status" value="1"/>
</dbReference>
<dbReference type="PROSITE" id="PS50887">
    <property type="entry name" value="GGDEF"/>
    <property type="match status" value="1"/>
</dbReference>
<feature type="domain" description="EAL" evidence="2">
    <location>
        <begin position="388"/>
        <end position="642"/>
    </location>
</feature>
<keyword evidence="1" id="KW-1133">Transmembrane helix</keyword>
<organism evidence="4 6">
    <name type="scientific">Ruthenibacterium lactatiformans</name>
    <dbReference type="NCBI Taxonomy" id="1550024"/>
    <lineage>
        <taxon>Bacteria</taxon>
        <taxon>Bacillati</taxon>
        <taxon>Bacillota</taxon>
        <taxon>Clostridia</taxon>
        <taxon>Eubacteriales</taxon>
        <taxon>Oscillospiraceae</taxon>
        <taxon>Ruthenibacterium</taxon>
    </lineage>
</organism>
<dbReference type="InterPro" id="IPR029787">
    <property type="entry name" value="Nucleotide_cyclase"/>
</dbReference>
<dbReference type="EMBL" id="LMUA01000019">
    <property type="protein sequence ID" value="KUE75583.1"/>
    <property type="molecule type" value="Genomic_DNA"/>
</dbReference>
<accession>A0A0W7TPC9</accession>
<dbReference type="Proteomes" id="UP000053433">
    <property type="component" value="Unassembled WGS sequence"/>
</dbReference>
<dbReference type="GO" id="GO:0071111">
    <property type="term" value="F:cyclic-guanylate-specific phosphodiesterase activity"/>
    <property type="evidence" value="ECO:0007669"/>
    <property type="project" value="InterPro"/>
</dbReference>
<dbReference type="InterPro" id="IPR001633">
    <property type="entry name" value="EAL_dom"/>
</dbReference>
<dbReference type="InterPro" id="IPR050706">
    <property type="entry name" value="Cyclic-di-GMP_PDE-like"/>
</dbReference>
<dbReference type="AlphaFoldDB" id="A0A0W7TPC9"/>
<dbReference type="InterPro" id="IPR000160">
    <property type="entry name" value="GGDEF_dom"/>
</dbReference>
<name>A0A0W7TPC9_9FIRM</name>
<keyword evidence="4" id="KW-0808">Transferase</keyword>
<feature type="domain" description="GGDEF" evidence="3">
    <location>
        <begin position="248"/>
        <end position="381"/>
    </location>
</feature>
<dbReference type="RefSeq" id="WP_058723500.1">
    <property type="nucleotide sequence ID" value="NZ_CAUBPW010000002.1"/>
</dbReference>